<feature type="transmembrane region" description="Helical" evidence="1">
    <location>
        <begin position="155"/>
        <end position="174"/>
    </location>
</feature>
<dbReference type="InterPro" id="IPR010374">
    <property type="entry name" value="DUF969"/>
</dbReference>
<dbReference type="Proteomes" id="UP000049127">
    <property type="component" value="Unassembled WGS sequence"/>
</dbReference>
<dbReference type="OrthoDB" id="80065at2"/>
<feature type="transmembrane region" description="Helical" evidence="1">
    <location>
        <begin position="50"/>
        <end position="69"/>
    </location>
</feature>
<organism evidence="2 3">
    <name type="scientific">Paraclostridium sordellii</name>
    <name type="common">Clostridium sordellii</name>
    <dbReference type="NCBI Taxonomy" id="1505"/>
    <lineage>
        <taxon>Bacteria</taxon>
        <taxon>Bacillati</taxon>
        <taxon>Bacillota</taxon>
        <taxon>Clostridia</taxon>
        <taxon>Peptostreptococcales</taxon>
        <taxon>Peptostreptococcaceae</taxon>
        <taxon>Paraclostridium</taxon>
    </lineage>
</organism>
<keyword evidence="1" id="KW-1133">Transmembrane helix</keyword>
<sequence>MIKLIGILIIVVGFALRLNAIAIVMAAGVVTGLVGGMTIPEILSTLGETFVANRYMAMFIITLPVVGVLEKNGLKQVAGDLIAKMQKATPGLIAIGYTIIRGALAAFNVSFGGVAGFIRPVICPMAEASVEKHGKKLDEEDKDTIKAMNSAAENISWFFGQVLFIAGSGVLLVKSTLEPFNYKIDPVSAVKAEMPVFLIAIIVSGIYFMIIDKKIMKKYKKKAGVKS</sequence>
<evidence type="ECO:0000313" key="3">
    <source>
        <dbReference type="Proteomes" id="UP000049127"/>
    </source>
</evidence>
<dbReference type="Pfam" id="PF06149">
    <property type="entry name" value="DUF969"/>
    <property type="match status" value="1"/>
</dbReference>
<name>A0A0C7QVS0_PARSO</name>
<gene>
    <name evidence="2" type="ORF">R28058_21561</name>
</gene>
<keyword evidence="1" id="KW-0472">Membrane</keyword>
<feature type="transmembrane region" description="Helical" evidence="1">
    <location>
        <begin position="194"/>
        <end position="211"/>
    </location>
</feature>
<proteinExistence type="predicted"/>
<accession>A0A0C7QVS0</accession>
<dbReference type="RefSeq" id="WP_055336231.1">
    <property type="nucleotide sequence ID" value="NZ_CDNF01000014.1"/>
</dbReference>
<evidence type="ECO:0000313" key="2">
    <source>
        <dbReference type="EMBL" id="CEQ04423.1"/>
    </source>
</evidence>
<keyword evidence="1" id="KW-0812">Transmembrane</keyword>
<dbReference type="EMBL" id="CEKZ01000003">
    <property type="protein sequence ID" value="CEQ04423.1"/>
    <property type="molecule type" value="Genomic_DNA"/>
</dbReference>
<dbReference type="AlphaFoldDB" id="A0A0C7QVS0"/>
<protein>
    <submittedName>
        <fullName evidence="2">Membrane protein</fullName>
    </submittedName>
</protein>
<evidence type="ECO:0000256" key="1">
    <source>
        <dbReference type="SAM" id="Phobius"/>
    </source>
</evidence>
<reference evidence="2 3" key="1">
    <citation type="submission" date="2015-01" db="EMBL/GenBank/DDBJ databases">
        <authorList>
            <person name="Aslett A.Martin."/>
            <person name="De Silva Nishadi"/>
        </authorList>
    </citation>
    <scope>NUCLEOTIDE SEQUENCE [LARGE SCALE GENOMIC DNA]</scope>
    <source>
        <strain evidence="2 3">R28058</strain>
    </source>
</reference>